<dbReference type="RefSeq" id="WP_204060751.1">
    <property type="nucleotide sequence ID" value="NZ_BAAAGP010000033.1"/>
</dbReference>
<feature type="region of interest" description="Disordered" evidence="4">
    <location>
        <begin position="316"/>
        <end position="337"/>
    </location>
</feature>
<comment type="caution">
    <text evidence="6">The sequence shown here is derived from an EMBL/GenBank/DDBJ whole genome shotgun (WGS) entry which is preliminary data.</text>
</comment>
<dbReference type="Pfam" id="PF13377">
    <property type="entry name" value="Peripla_BP_3"/>
    <property type="match status" value="1"/>
</dbReference>
<evidence type="ECO:0000256" key="1">
    <source>
        <dbReference type="ARBA" id="ARBA00023015"/>
    </source>
</evidence>
<dbReference type="InterPro" id="IPR010982">
    <property type="entry name" value="Lambda_DNA-bd_dom_sf"/>
</dbReference>
<keyword evidence="7" id="KW-1185">Reference proteome</keyword>
<dbReference type="Gene3D" id="3.40.50.2300">
    <property type="match status" value="2"/>
</dbReference>
<evidence type="ECO:0000313" key="7">
    <source>
        <dbReference type="Proteomes" id="UP000603904"/>
    </source>
</evidence>
<evidence type="ECO:0000256" key="3">
    <source>
        <dbReference type="ARBA" id="ARBA00023163"/>
    </source>
</evidence>
<dbReference type="CDD" id="cd01392">
    <property type="entry name" value="HTH_LacI"/>
    <property type="match status" value="1"/>
</dbReference>
<keyword evidence="2" id="KW-0238">DNA-binding</keyword>
<dbReference type="Gene3D" id="1.10.260.40">
    <property type="entry name" value="lambda repressor-like DNA-binding domains"/>
    <property type="match status" value="1"/>
</dbReference>
<name>A0ABQ4G9F3_9ACTN</name>
<protein>
    <submittedName>
        <fullName evidence="6">LacI family transcriptional regulator</fullName>
    </submittedName>
</protein>
<proteinExistence type="predicted"/>
<gene>
    <name evidence="6" type="ORF">Mco01_66820</name>
</gene>
<dbReference type="InterPro" id="IPR028082">
    <property type="entry name" value="Peripla_BP_I"/>
</dbReference>
<dbReference type="Pfam" id="PF00356">
    <property type="entry name" value="LacI"/>
    <property type="match status" value="1"/>
</dbReference>
<dbReference type="PROSITE" id="PS00356">
    <property type="entry name" value="HTH_LACI_1"/>
    <property type="match status" value="1"/>
</dbReference>
<dbReference type="SMART" id="SM00354">
    <property type="entry name" value="HTH_LACI"/>
    <property type="match status" value="1"/>
</dbReference>
<organism evidence="6 7">
    <name type="scientific">Microbispora corallina</name>
    <dbReference type="NCBI Taxonomy" id="83302"/>
    <lineage>
        <taxon>Bacteria</taxon>
        <taxon>Bacillati</taxon>
        <taxon>Actinomycetota</taxon>
        <taxon>Actinomycetes</taxon>
        <taxon>Streptosporangiales</taxon>
        <taxon>Streptosporangiaceae</taxon>
        <taxon>Microbispora</taxon>
    </lineage>
</organism>
<accession>A0ABQ4G9F3</accession>
<dbReference type="PANTHER" id="PTHR30146">
    <property type="entry name" value="LACI-RELATED TRANSCRIPTIONAL REPRESSOR"/>
    <property type="match status" value="1"/>
</dbReference>
<keyword evidence="3" id="KW-0804">Transcription</keyword>
<dbReference type="SUPFAM" id="SSF47413">
    <property type="entry name" value="lambda repressor-like DNA-binding domains"/>
    <property type="match status" value="1"/>
</dbReference>
<dbReference type="EMBL" id="BOOC01000043">
    <property type="protein sequence ID" value="GIH43682.1"/>
    <property type="molecule type" value="Genomic_DNA"/>
</dbReference>
<reference evidence="6 7" key="1">
    <citation type="submission" date="2021-01" db="EMBL/GenBank/DDBJ databases">
        <title>Whole genome shotgun sequence of Microbispora corallina NBRC 16416.</title>
        <authorList>
            <person name="Komaki H."/>
            <person name="Tamura T."/>
        </authorList>
    </citation>
    <scope>NUCLEOTIDE SEQUENCE [LARGE SCALE GENOMIC DNA]</scope>
    <source>
        <strain evidence="6 7">NBRC 16416</strain>
    </source>
</reference>
<evidence type="ECO:0000259" key="5">
    <source>
        <dbReference type="PROSITE" id="PS50932"/>
    </source>
</evidence>
<dbReference type="InterPro" id="IPR000843">
    <property type="entry name" value="HTH_LacI"/>
</dbReference>
<sequence>MRRPTIADIARQAGVSKGAVSYALNGQPGVSEATRARILAIAQEIGWRPNIAARALNGARAHAVGLALCRPARILGVEPFFMELISGIEAELASRSYALLLQVVADHEAETDVYQRWWGEGRVDGAILVDLHVEDPRVPEMEAMGMPVVVVGHPSAAGALVPVWSDDGAAVRETVAYLVALGHRRISRVAGLPRLVHTAIRDTAFADVCASLGVERHQTVHTDYTGEEGARATRRLLSSPDRPTAIVYDNDITAVAGLSVAQEMRLTVPADLSIVAWDDSPLCQVVRPPLTALTRDIPAYGAHAAQRLLALIDGGETTPLEDEAPRLTARGSTAPPG</sequence>
<keyword evidence="1" id="KW-0805">Transcription regulation</keyword>
<evidence type="ECO:0000256" key="2">
    <source>
        <dbReference type="ARBA" id="ARBA00023125"/>
    </source>
</evidence>
<dbReference type="InterPro" id="IPR046335">
    <property type="entry name" value="LacI/GalR-like_sensor"/>
</dbReference>
<feature type="domain" description="HTH lacI-type" evidence="5">
    <location>
        <begin position="4"/>
        <end position="58"/>
    </location>
</feature>
<dbReference type="SUPFAM" id="SSF53822">
    <property type="entry name" value="Periplasmic binding protein-like I"/>
    <property type="match status" value="1"/>
</dbReference>
<dbReference type="PROSITE" id="PS50932">
    <property type="entry name" value="HTH_LACI_2"/>
    <property type="match status" value="1"/>
</dbReference>
<evidence type="ECO:0000256" key="4">
    <source>
        <dbReference type="SAM" id="MobiDB-lite"/>
    </source>
</evidence>
<dbReference type="Proteomes" id="UP000603904">
    <property type="component" value="Unassembled WGS sequence"/>
</dbReference>
<evidence type="ECO:0000313" key="6">
    <source>
        <dbReference type="EMBL" id="GIH43682.1"/>
    </source>
</evidence>
<dbReference type="PANTHER" id="PTHR30146:SF155">
    <property type="entry name" value="ALANINE RACEMASE"/>
    <property type="match status" value="1"/>
</dbReference>
<dbReference type="CDD" id="cd06267">
    <property type="entry name" value="PBP1_LacI_sugar_binding-like"/>
    <property type="match status" value="1"/>
</dbReference>